<evidence type="ECO:0000256" key="3">
    <source>
        <dbReference type="ARBA" id="ARBA00020007"/>
    </source>
</evidence>
<comment type="catalytic activity">
    <reaction evidence="4">
        <text>glycyl-tRNA(Ala) + H2O = tRNA(Ala) + glycine + H(+)</text>
        <dbReference type="Rhea" id="RHEA:53744"/>
        <dbReference type="Rhea" id="RHEA-COMP:9657"/>
        <dbReference type="Rhea" id="RHEA-COMP:13640"/>
        <dbReference type="ChEBI" id="CHEBI:15377"/>
        <dbReference type="ChEBI" id="CHEBI:15378"/>
        <dbReference type="ChEBI" id="CHEBI:57305"/>
        <dbReference type="ChEBI" id="CHEBI:78442"/>
        <dbReference type="ChEBI" id="CHEBI:78522"/>
        <dbReference type="EC" id="3.1.1.96"/>
    </reaction>
</comment>
<dbReference type="Gene3D" id="3.50.80.10">
    <property type="entry name" value="D-tyrosyl-tRNA(Tyr) deacylase"/>
    <property type="match status" value="1"/>
</dbReference>
<keyword evidence="6" id="KW-0963">Cytoplasm</keyword>
<dbReference type="NCBIfam" id="TIGR00256">
    <property type="entry name" value="D-aminoacyl-tRNA deacylase"/>
    <property type="match status" value="1"/>
</dbReference>
<organism evidence="8 9">
    <name type="scientific">Aspergillus ruber (strain CBS 135680)</name>
    <dbReference type="NCBI Taxonomy" id="1388766"/>
    <lineage>
        <taxon>Eukaryota</taxon>
        <taxon>Fungi</taxon>
        <taxon>Dikarya</taxon>
        <taxon>Ascomycota</taxon>
        <taxon>Pezizomycotina</taxon>
        <taxon>Eurotiomycetes</taxon>
        <taxon>Eurotiomycetidae</taxon>
        <taxon>Eurotiales</taxon>
        <taxon>Aspergillaceae</taxon>
        <taxon>Aspergillus</taxon>
        <taxon>Aspergillus subgen. Aspergillus</taxon>
    </lineage>
</organism>
<evidence type="ECO:0000313" key="9">
    <source>
        <dbReference type="Proteomes" id="UP000019804"/>
    </source>
</evidence>
<evidence type="ECO:0000256" key="4">
    <source>
        <dbReference type="ARBA" id="ARBA00047676"/>
    </source>
</evidence>
<dbReference type="HAMAP" id="MF_00518">
    <property type="entry name" value="Deacylase_Dtd"/>
    <property type="match status" value="1"/>
</dbReference>
<dbReference type="OrthoDB" id="275783at2759"/>
<evidence type="ECO:0000256" key="5">
    <source>
        <dbReference type="ARBA" id="ARBA00048018"/>
    </source>
</evidence>
<evidence type="ECO:0000256" key="1">
    <source>
        <dbReference type="ARBA" id="ARBA00009673"/>
    </source>
</evidence>
<feature type="compositionally biased region" description="Basic and acidic residues" evidence="7">
    <location>
        <begin position="151"/>
        <end position="186"/>
    </location>
</feature>
<comment type="subcellular location">
    <subcellularLocation>
        <location evidence="6">Cytoplasm</location>
    </subcellularLocation>
</comment>
<protein>
    <recommendedName>
        <fullName evidence="3 6">D-aminoacyl-tRNA deacylase</fullName>
        <ecNumber evidence="2 6">3.1.1.96</ecNumber>
    </recommendedName>
</protein>
<dbReference type="FunFam" id="3.50.80.10:FF:000001">
    <property type="entry name" value="D-aminoacyl-tRNA deacylase"/>
    <property type="match status" value="1"/>
</dbReference>
<keyword evidence="6" id="KW-0378">Hydrolase</keyword>
<dbReference type="GeneID" id="63696270"/>
<dbReference type="InterPro" id="IPR003732">
    <property type="entry name" value="Daa-tRNA_deacyls_DTD"/>
</dbReference>
<dbReference type="STRING" id="1388766.A0A017SLA6"/>
<name>A0A017SLA6_ASPRC</name>
<sequence>MKAVIQRVKSASVTVDNQLVSSIGRGLLVLAGVGKGDDEKEADSLISRIMRCRLWPDNNDKQWKKNVQDIEGEILCVSQFTLHAQLNKGKQPDFHEAADVETARRLYDYFYQRLREAYKPERVKNGVFQAMMDVELKNDGPVTIEVNTKLPKKEKAPNGNKQSEKKPEKSEQSEKSKSEGDSDKGGQTEGQKSYEFKLPATLLE</sequence>
<accession>A0A017SLA6</accession>
<reference evidence="9" key="1">
    <citation type="journal article" date="2014" name="Nat. Commun.">
        <title>Genomic adaptations of the halophilic Dead Sea filamentous fungus Eurotium rubrum.</title>
        <authorList>
            <person name="Kis-Papo T."/>
            <person name="Weig A.R."/>
            <person name="Riley R."/>
            <person name="Persoh D."/>
            <person name="Salamov A."/>
            <person name="Sun H."/>
            <person name="Lipzen A."/>
            <person name="Wasser S.P."/>
            <person name="Rambold G."/>
            <person name="Grigoriev I.V."/>
            <person name="Nevo E."/>
        </authorList>
    </citation>
    <scope>NUCLEOTIDE SEQUENCE [LARGE SCALE GENOMIC DNA]</scope>
    <source>
        <strain evidence="9">CBS 135680</strain>
    </source>
</reference>
<dbReference type="GO" id="GO:0106026">
    <property type="term" value="F:Gly-tRNA(Ala) deacylase activity"/>
    <property type="evidence" value="ECO:0007669"/>
    <property type="project" value="RHEA"/>
</dbReference>
<dbReference type="SUPFAM" id="SSF69500">
    <property type="entry name" value="DTD-like"/>
    <property type="match status" value="1"/>
</dbReference>
<dbReference type="AlphaFoldDB" id="A0A017SLA6"/>
<dbReference type="Proteomes" id="UP000019804">
    <property type="component" value="Unassembled WGS sequence"/>
</dbReference>
<keyword evidence="9" id="KW-1185">Reference proteome</keyword>
<dbReference type="EC" id="3.1.1.96" evidence="2 6"/>
<comment type="similarity">
    <text evidence="1 6">Belongs to the DTD family.</text>
</comment>
<dbReference type="Pfam" id="PF02580">
    <property type="entry name" value="Tyr_Deacylase"/>
    <property type="match status" value="1"/>
</dbReference>
<evidence type="ECO:0000256" key="6">
    <source>
        <dbReference type="RuleBase" id="RU003470"/>
    </source>
</evidence>
<comment type="catalytic activity">
    <reaction evidence="5">
        <text>a D-aminoacyl-tRNA + H2O = a tRNA + a D-alpha-amino acid + H(+)</text>
        <dbReference type="Rhea" id="RHEA:13953"/>
        <dbReference type="Rhea" id="RHEA-COMP:10123"/>
        <dbReference type="Rhea" id="RHEA-COMP:10124"/>
        <dbReference type="ChEBI" id="CHEBI:15377"/>
        <dbReference type="ChEBI" id="CHEBI:15378"/>
        <dbReference type="ChEBI" id="CHEBI:59871"/>
        <dbReference type="ChEBI" id="CHEBI:78442"/>
        <dbReference type="ChEBI" id="CHEBI:79333"/>
        <dbReference type="EC" id="3.1.1.96"/>
    </reaction>
</comment>
<dbReference type="GO" id="GO:0000049">
    <property type="term" value="F:tRNA binding"/>
    <property type="evidence" value="ECO:0007669"/>
    <property type="project" value="UniProtKB-KW"/>
</dbReference>
<keyword evidence="6" id="KW-0694">RNA-binding</keyword>
<dbReference type="HOGENOM" id="CLU_076901_0_1_1"/>
<dbReference type="GO" id="GO:0051500">
    <property type="term" value="F:D-tyrosyl-tRNA(Tyr) deacylase activity"/>
    <property type="evidence" value="ECO:0007669"/>
    <property type="project" value="TreeGrafter"/>
</dbReference>
<dbReference type="PANTHER" id="PTHR10472:SF5">
    <property type="entry name" value="D-AMINOACYL-TRNA DEACYLASE 1"/>
    <property type="match status" value="1"/>
</dbReference>
<feature type="region of interest" description="Disordered" evidence="7">
    <location>
        <begin position="145"/>
        <end position="204"/>
    </location>
</feature>
<dbReference type="InterPro" id="IPR023509">
    <property type="entry name" value="DTD-like_sf"/>
</dbReference>
<evidence type="ECO:0000313" key="8">
    <source>
        <dbReference type="EMBL" id="EYE97429.1"/>
    </source>
</evidence>
<dbReference type="RefSeq" id="XP_040641117.1">
    <property type="nucleotide sequence ID" value="XM_040781146.1"/>
</dbReference>
<evidence type="ECO:0000256" key="7">
    <source>
        <dbReference type="SAM" id="MobiDB-lite"/>
    </source>
</evidence>
<dbReference type="GO" id="GO:0005737">
    <property type="term" value="C:cytoplasm"/>
    <property type="evidence" value="ECO:0007669"/>
    <property type="project" value="UniProtKB-SubCell"/>
</dbReference>
<gene>
    <name evidence="8" type="ORF">EURHEDRAFT_409655</name>
</gene>
<dbReference type="PANTHER" id="PTHR10472">
    <property type="entry name" value="D-TYROSYL-TRNA TYR DEACYLASE"/>
    <property type="match status" value="1"/>
</dbReference>
<evidence type="ECO:0000256" key="2">
    <source>
        <dbReference type="ARBA" id="ARBA00013056"/>
    </source>
</evidence>
<proteinExistence type="inferred from homology"/>
<keyword evidence="6" id="KW-0820">tRNA-binding</keyword>
<dbReference type="EMBL" id="KK088415">
    <property type="protein sequence ID" value="EYE97429.1"/>
    <property type="molecule type" value="Genomic_DNA"/>
</dbReference>